<dbReference type="Pfam" id="PF12680">
    <property type="entry name" value="SnoaL_2"/>
    <property type="match status" value="1"/>
</dbReference>
<feature type="domain" description="SnoaL-like" evidence="1">
    <location>
        <begin position="13"/>
        <end position="113"/>
    </location>
</feature>
<organism evidence="2 3">
    <name type="scientific">Raoultella terrigena</name>
    <name type="common">Klebsiella terrigena</name>
    <dbReference type="NCBI Taxonomy" id="577"/>
    <lineage>
        <taxon>Bacteria</taxon>
        <taxon>Pseudomonadati</taxon>
        <taxon>Pseudomonadota</taxon>
        <taxon>Gammaproteobacteria</taxon>
        <taxon>Enterobacterales</taxon>
        <taxon>Enterobacteriaceae</taxon>
        <taxon>Klebsiella/Raoultella group</taxon>
        <taxon>Raoultella</taxon>
    </lineage>
</organism>
<dbReference type="InterPro" id="IPR037401">
    <property type="entry name" value="SnoaL-like"/>
</dbReference>
<dbReference type="AlphaFoldDB" id="A0A3P8L2T3"/>
<sequence length="144" mass="16500">MSILPSVINRFVEYYARLDNQQPSALAALYDADATLTDPFGEHKGLYAIQNYFTHLLANVDHCRFFIDAPLCDGQRFAVTWTMLWSHPRIAGGETLTLPGSSVVEIRAGMIIRQRDYYDAGEMIYEHLPLLGWAVRRVKRRVRP</sequence>
<dbReference type="InterPro" id="IPR032710">
    <property type="entry name" value="NTF2-like_dom_sf"/>
</dbReference>
<evidence type="ECO:0000313" key="3">
    <source>
        <dbReference type="Proteomes" id="UP000274346"/>
    </source>
</evidence>
<accession>A0A3P8L2T3</accession>
<protein>
    <submittedName>
        <fullName evidence="2">SnoaL-like domain</fullName>
    </submittedName>
</protein>
<evidence type="ECO:0000313" key="2">
    <source>
        <dbReference type="EMBL" id="VDR30192.1"/>
    </source>
</evidence>
<evidence type="ECO:0000259" key="1">
    <source>
        <dbReference type="Pfam" id="PF12680"/>
    </source>
</evidence>
<dbReference type="EMBL" id="LR131271">
    <property type="protein sequence ID" value="VDR30192.1"/>
    <property type="molecule type" value="Genomic_DNA"/>
</dbReference>
<dbReference type="Gene3D" id="3.10.450.50">
    <property type="match status" value="1"/>
</dbReference>
<name>A0A3P8L2T3_RAOTE</name>
<reference evidence="2 3" key="1">
    <citation type="submission" date="2018-12" db="EMBL/GenBank/DDBJ databases">
        <authorList>
            <consortium name="Pathogen Informatics"/>
        </authorList>
    </citation>
    <scope>NUCLEOTIDE SEQUENCE [LARGE SCALE GENOMIC DNA]</scope>
    <source>
        <strain evidence="2 3">NCTC13098</strain>
    </source>
</reference>
<dbReference type="SUPFAM" id="SSF54427">
    <property type="entry name" value="NTF2-like"/>
    <property type="match status" value="1"/>
</dbReference>
<dbReference type="Proteomes" id="UP000274346">
    <property type="component" value="Chromosome"/>
</dbReference>
<proteinExistence type="predicted"/>
<gene>
    <name evidence="2" type="ORF">NCTC13098_06627</name>
</gene>
<dbReference type="KEGG" id="rtg:NCTC13098_06627"/>